<proteinExistence type="predicted"/>
<evidence type="ECO:0000256" key="1">
    <source>
        <dbReference type="ARBA" id="ARBA00004651"/>
    </source>
</evidence>
<dbReference type="Proteomes" id="UP000184172">
    <property type="component" value="Unassembled WGS sequence"/>
</dbReference>
<evidence type="ECO:0000313" key="7">
    <source>
        <dbReference type="EMBL" id="SHI34432.1"/>
    </source>
</evidence>
<keyword evidence="5 6" id="KW-0472">Membrane</keyword>
<dbReference type="InterPro" id="IPR005171">
    <property type="entry name" value="Cyt_c_oxidase_su4_prok"/>
</dbReference>
<protein>
    <submittedName>
        <fullName evidence="7">Cytochrome C oxidase subunit IV</fullName>
    </submittedName>
</protein>
<evidence type="ECO:0000256" key="2">
    <source>
        <dbReference type="ARBA" id="ARBA00022475"/>
    </source>
</evidence>
<dbReference type="AlphaFoldDB" id="A0A1M6ADD3"/>
<sequence>MAHEHEHKLAIFRGTLKFKSNIHKIWGVFVILSIVTIIEVVLGIIRPAFLLENDFLALKLLNWIFILLTIFKAYYITWDFMHIRDEVTAMRRAVVWTGVFLIAYLVTLLLIEGDYIYEVFNNGYIKFNF</sequence>
<keyword evidence="8" id="KW-1185">Reference proteome</keyword>
<dbReference type="GO" id="GO:0005886">
    <property type="term" value="C:plasma membrane"/>
    <property type="evidence" value="ECO:0007669"/>
    <property type="project" value="UniProtKB-SubCell"/>
</dbReference>
<reference evidence="8" key="1">
    <citation type="submission" date="2016-11" db="EMBL/GenBank/DDBJ databases">
        <authorList>
            <person name="Varghese N."/>
            <person name="Submissions S."/>
        </authorList>
    </citation>
    <scope>NUCLEOTIDE SEQUENCE [LARGE SCALE GENOMIC DNA]</scope>
    <source>
        <strain evidence="8">DSM 26349</strain>
    </source>
</reference>
<feature type="transmembrane region" description="Helical" evidence="6">
    <location>
        <begin position="25"/>
        <end position="49"/>
    </location>
</feature>
<gene>
    <name evidence="7" type="ORF">SAMN04487908_101148</name>
</gene>
<evidence type="ECO:0000256" key="6">
    <source>
        <dbReference type="SAM" id="Phobius"/>
    </source>
</evidence>
<dbReference type="RefSeq" id="WP_073213942.1">
    <property type="nucleotide sequence ID" value="NZ_FNNS01000002.1"/>
</dbReference>
<keyword evidence="2" id="KW-1003">Cell membrane</keyword>
<dbReference type="OrthoDB" id="981917at2"/>
<dbReference type="EMBL" id="FQYV01000001">
    <property type="protein sequence ID" value="SHI34432.1"/>
    <property type="molecule type" value="Genomic_DNA"/>
</dbReference>
<feature type="transmembrane region" description="Helical" evidence="6">
    <location>
        <begin position="93"/>
        <end position="111"/>
    </location>
</feature>
<keyword evidence="3 6" id="KW-0812">Transmembrane</keyword>
<evidence type="ECO:0000256" key="4">
    <source>
        <dbReference type="ARBA" id="ARBA00022989"/>
    </source>
</evidence>
<keyword evidence="4 6" id="KW-1133">Transmembrane helix</keyword>
<dbReference type="Pfam" id="PF03626">
    <property type="entry name" value="COX4_pro"/>
    <property type="match status" value="1"/>
</dbReference>
<evidence type="ECO:0000256" key="3">
    <source>
        <dbReference type="ARBA" id="ARBA00022692"/>
    </source>
</evidence>
<dbReference type="STRING" id="797419.SAMN05216556_102149"/>
<organism evidence="7 8">
    <name type="scientific">Aequorivita viscosa</name>
    <dbReference type="NCBI Taxonomy" id="797419"/>
    <lineage>
        <taxon>Bacteria</taxon>
        <taxon>Pseudomonadati</taxon>
        <taxon>Bacteroidota</taxon>
        <taxon>Flavobacteriia</taxon>
        <taxon>Flavobacteriales</taxon>
        <taxon>Flavobacteriaceae</taxon>
        <taxon>Aequorivita</taxon>
    </lineage>
</organism>
<evidence type="ECO:0000256" key="5">
    <source>
        <dbReference type="ARBA" id="ARBA00023136"/>
    </source>
</evidence>
<feature type="transmembrane region" description="Helical" evidence="6">
    <location>
        <begin position="61"/>
        <end position="81"/>
    </location>
</feature>
<evidence type="ECO:0000313" key="8">
    <source>
        <dbReference type="Proteomes" id="UP000184172"/>
    </source>
</evidence>
<name>A0A1M6ADD3_9FLAO</name>
<comment type="subcellular location">
    <subcellularLocation>
        <location evidence="1">Cell membrane</location>
        <topology evidence="1">Multi-pass membrane protein</topology>
    </subcellularLocation>
</comment>
<accession>A0A1M6ADD3</accession>